<evidence type="ECO:0000313" key="5">
    <source>
        <dbReference type="EMBL" id="UJF35431.1"/>
    </source>
</evidence>
<dbReference type="PRINTS" id="PR00036">
    <property type="entry name" value="HTHLACI"/>
</dbReference>
<dbReference type="InterPro" id="IPR010982">
    <property type="entry name" value="Lambda_DNA-bd_dom_sf"/>
</dbReference>
<feature type="domain" description="HTH lacI-type" evidence="4">
    <location>
        <begin position="2"/>
        <end position="58"/>
    </location>
</feature>
<keyword evidence="1" id="KW-0805">Transcription regulation</keyword>
<dbReference type="Gene3D" id="1.10.260.40">
    <property type="entry name" value="lambda repressor-like DNA-binding domains"/>
    <property type="match status" value="1"/>
</dbReference>
<sequence>MPTLKDVAEHVGVSISTVSRVVNNDTSRAVHPDTRQKIWEAVALLGYQPNDGARELVKRGKPKKKLQSKVGCIVAVPQNKYNHPYFSPILAGIEQGLTDHGYDLAYIHSGEELKKMNILHKVIQESEISGLILVEGVDEATYSYIKRHVPHLVGVDISDPSVPRVGYDRLAAAKHAVQHLITRGHTRIGYIGGPGLSMNMEKEKRYRGFKEAMEEAGLEVDKAWVFDTGWDVDKSYEMMKEALQSFHETRPQAMFAASDMMAISAMRAANELGYQIPQEMAFASIDNIEFSQYCSPPLTTIHMPKFEIGWVAAKTLVDYMNGMYPIPVKISVPFELIVRSST</sequence>
<dbReference type="SMART" id="SM00354">
    <property type="entry name" value="HTH_LACI"/>
    <property type="match status" value="1"/>
</dbReference>
<dbReference type="InterPro" id="IPR046335">
    <property type="entry name" value="LacI/GalR-like_sensor"/>
</dbReference>
<dbReference type="Proteomes" id="UP001649230">
    <property type="component" value="Chromosome"/>
</dbReference>
<dbReference type="RefSeq" id="WP_235121997.1">
    <property type="nucleotide sequence ID" value="NZ_CP090978.1"/>
</dbReference>
<evidence type="ECO:0000313" key="6">
    <source>
        <dbReference type="Proteomes" id="UP001649230"/>
    </source>
</evidence>
<organism evidence="5 6">
    <name type="scientific">Paenibacillus hexagrammi</name>
    <dbReference type="NCBI Taxonomy" id="2908839"/>
    <lineage>
        <taxon>Bacteria</taxon>
        <taxon>Bacillati</taxon>
        <taxon>Bacillota</taxon>
        <taxon>Bacilli</taxon>
        <taxon>Bacillales</taxon>
        <taxon>Paenibacillaceae</taxon>
        <taxon>Paenibacillus</taxon>
    </lineage>
</organism>
<name>A0ABY3SR21_9BACL</name>
<protein>
    <submittedName>
        <fullName evidence="5">LacI family transcriptional regulator</fullName>
    </submittedName>
</protein>
<keyword evidence="6" id="KW-1185">Reference proteome</keyword>
<evidence type="ECO:0000256" key="3">
    <source>
        <dbReference type="ARBA" id="ARBA00023163"/>
    </source>
</evidence>
<dbReference type="CDD" id="cd01544">
    <property type="entry name" value="PBP1_GalR"/>
    <property type="match status" value="1"/>
</dbReference>
<evidence type="ECO:0000259" key="4">
    <source>
        <dbReference type="PROSITE" id="PS50932"/>
    </source>
</evidence>
<dbReference type="InterPro" id="IPR028082">
    <property type="entry name" value="Peripla_BP_I"/>
</dbReference>
<dbReference type="PANTHER" id="PTHR30146:SF149">
    <property type="entry name" value="HTH-TYPE TRANSCRIPTIONAL REGULATOR EBGR"/>
    <property type="match status" value="1"/>
</dbReference>
<dbReference type="Gene3D" id="3.40.50.2300">
    <property type="match status" value="2"/>
</dbReference>
<dbReference type="PROSITE" id="PS00356">
    <property type="entry name" value="HTH_LACI_1"/>
    <property type="match status" value="1"/>
</dbReference>
<accession>A0ABY3SR21</accession>
<dbReference type="Pfam" id="PF00356">
    <property type="entry name" value="LacI"/>
    <property type="match status" value="1"/>
</dbReference>
<dbReference type="SUPFAM" id="SSF53822">
    <property type="entry name" value="Periplasmic binding protein-like I"/>
    <property type="match status" value="1"/>
</dbReference>
<keyword evidence="2" id="KW-0238">DNA-binding</keyword>
<proteinExistence type="predicted"/>
<dbReference type="Pfam" id="PF13377">
    <property type="entry name" value="Peripla_BP_3"/>
    <property type="match status" value="1"/>
</dbReference>
<dbReference type="EMBL" id="CP090978">
    <property type="protein sequence ID" value="UJF35431.1"/>
    <property type="molecule type" value="Genomic_DNA"/>
</dbReference>
<gene>
    <name evidence="5" type="ORF">L0M14_10195</name>
</gene>
<dbReference type="CDD" id="cd01392">
    <property type="entry name" value="HTH_LacI"/>
    <property type="match status" value="1"/>
</dbReference>
<dbReference type="SUPFAM" id="SSF47413">
    <property type="entry name" value="lambda repressor-like DNA-binding domains"/>
    <property type="match status" value="1"/>
</dbReference>
<dbReference type="PANTHER" id="PTHR30146">
    <property type="entry name" value="LACI-RELATED TRANSCRIPTIONAL REPRESSOR"/>
    <property type="match status" value="1"/>
</dbReference>
<dbReference type="PROSITE" id="PS50932">
    <property type="entry name" value="HTH_LACI_2"/>
    <property type="match status" value="1"/>
</dbReference>
<reference evidence="5 6" key="1">
    <citation type="journal article" date="2024" name="Int. J. Syst. Evol. Microbiol.">
        <title>Paenibacillus hexagrammi sp. nov., a novel bacterium isolated from the gut content of Hexagrammos agrammus.</title>
        <authorList>
            <person name="Jung H.K."/>
            <person name="Kim D.G."/>
            <person name="Zin H."/>
            <person name="Park J."/>
            <person name="Jung H."/>
            <person name="Kim Y.O."/>
            <person name="Kong H.J."/>
            <person name="Kim J.W."/>
            <person name="Kim Y.S."/>
        </authorList>
    </citation>
    <scope>NUCLEOTIDE SEQUENCE [LARGE SCALE GENOMIC DNA]</scope>
    <source>
        <strain evidence="5 6">YPD9-1</strain>
    </source>
</reference>
<evidence type="ECO:0000256" key="1">
    <source>
        <dbReference type="ARBA" id="ARBA00023015"/>
    </source>
</evidence>
<evidence type="ECO:0000256" key="2">
    <source>
        <dbReference type="ARBA" id="ARBA00023125"/>
    </source>
</evidence>
<dbReference type="InterPro" id="IPR000843">
    <property type="entry name" value="HTH_LacI"/>
</dbReference>
<keyword evidence="3" id="KW-0804">Transcription</keyword>